<dbReference type="PRINTS" id="PR00039">
    <property type="entry name" value="HTHLYSR"/>
</dbReference>
<protein>
    <submittedName>
        <fullName evidence="6">LysR family transcriptional regulator</fullName>
    </submittedName>
</protein>
<dbReference type="InterPro" id="IPR036388">
    <property type="entry name" value="WH-like_DNA-bd_sf"/>
</dbReference>
<dbReference type="InterPro" id="IPR000847">
    <property type="entry name" value="LysR_HTH_N"/>
</dbReference>
<accession>A0A943I528</accession>
<dbReference type="GO" id="GO:0003677">
    <property type="term" value="F:DNA binding"/>
    <property type="evidence" value="ECO:0007669"/>
    <property type="project" value="UniProtKB-KW"/>
</dbReference>
<dbReference type="Proteomes" id="UP000754226">
    <property type="component" value="Unassembled WGS sequence"/>
</dbReference>
<dbReference type="InterPro" id="IPR005119">
    <property type="entry name" value="LysR_subst-bd"/>
</dbReference>
<proteinExistence type="inferred from homology"/>
<evidence type="ECO:0000259" key="5">
    <source>
        <dbReference type="PROSITE" id="PS50931"/>
    </source>
</evidence>
<dbReference type="SUPFAM" id="SSF53850">
    <property type="entry name" value="Periplasmic binding protein-like II"/>
    <property type="match status" value="1"/>
</dbReference>
<evidence type="ECO:0000256" key="2">
    <source>
        <dbReference type="ARBA" id="ARBA00023015"/>
    </source>
</evidence>
<keyword evidence="2" id="KW-0805">Transcription regulation</keyword>
<feature type="domain" description="HTH lysR-type" evidence="5">
    <location>
        <begin position="1"/>
        <end position="58"/>
    </location>
</feature>
<dbReference type="Gene3D" id="3.40.190.290">
    <property type="match status" value="1"/>
</dbReference>
<comment type="similarity">
    <text evidence="1">Belongs to the LysR transcriptional regulatory family.</text>
</comment>
<dbReference type="InterPro" id="IPR036390">
    <property type="entry name" value="WH_DNA-bd_sf"/>
</dbReference>
<dbReference type="EMBL" id="JAGZCZ010000013">
    <property type="protein sequence ID" value="MBS5520492.1"/>
    <property type="molecule type" value="Genomic_DNA"/>
</dbReference>
<gene>
    <name evidence="6" type="ORF">KHX13_09335</name>
</gene>
<dbReference type="Pfam" id="PF00126">
    <property type="entry name" value="HTH_1"/>
    <property type="match status" value="1"/>
</dbReference>
<dbReference type="PROSITE" id="PS50931">
    <property type="entry name" value="HTH_LYSR"/>
    <property type="match status" value="1"/>
</dbReference>
<dbReference type="SUPFAM" id="SSF46785">
    <property type="entry name" value="Winged helix' DNA-binding domain"/>
    <property type="match status" value="1"/>
</dbReference>
<dbReference type="InterPro" id="IPR050950">
    <property type="entry name" value="HTH-type_LysR_regulators"/>
</dbReference>
<dbReference type="Gene3D" id="1.10.10.10">
    <property type="entry name" value="Winged helix-like DNA-binding domain superfamily/Winged helix DNA-binding domain"/>
    <property type="match status" value="1"/>
</dbReference>
<organism evidence="6 7">
    <name type="scientific">Acidaminococcus intestini</name>
    <dbReference type="NCBI Taxonomy" id="187327"/>
    <lineage>
        <taxon>Bacteria</taxon>
        <taxon>Bacillati</taxon>
        <taxon>Bacillota</taxon>
        <taxon>Negativicutes</taxon>
        <taxon>Acidaminococcales</taxon>
        <taxon>Acidaminococcaceae</taxon>
        <taxon>Acidaminococcus</taxon>
    </lineage>
</organism>
<evidence type="ECO:0000256" key="3">
    <source>
        <dbReference type="ARBA" id="ARBA00023125"/>
    </source>
</evidence>
<dbReference type="GO" id="GO:0005829">
    <property type="term" value="C:cytosol"/>
    <property type="evidence" value="ECO:0007669"/>
    <property type="project" value="TreeGrafter"/>
</dbReference>
<dbReference type="GO" id="GO:0003700">
    <property type="term" value="F:DNA-binding transcription factor activity"/>
    <property type="evidence" value="ECO:0007669"/>
    <property type="project" value="InterPro"/>
</dbReference>
<dbReference type="AlphaFoldDB" id="A0A943I528"/>
<dbReference type="PANTHER" id="PTHR30419:SF29">
    <property type="entry name" value="LYSR-FAMILY TRANSCRIPTIONAL REGULATOR"/>
    <property type="match status" value="1"/>
</dbReference>
<sequence>MELKDFTYLQAIAQHKTVSKAAESLFISQPALTLFLKKLESELGLKLFKRINKKMYPTHAGELILKAGRAHNSIQYKLENTLRHVRDGSTGSFTIAITSTRGYYVLPVILPLFKIKYPKYKINILERSVSEVESALEYGTADLAIYSSPRRNKRFTNIHVNTEEVILCISSNIPNTVHTTNKKKFKFPWIDICELGNEHFFINDPQQWRIGQISQDIITKYGLTPETTILRSLDTCLALASRGLGLSFSFDICTKYFNNYEEKPLFLSFGDAPILSEFLVAMRNDHHLVPAEKYFISLLLSNFCDNKQDL</sequence>
<evidence type="ECO:0000313" key="7">
    <source>
        <dbReference type="Proteomes" id="UP000754226"/>
    </source>
</evidence>
<evidence type="ECO:0000256" key="1">
    <source>
        <dbReference type="ARBA" id="ARBA00009437"/>
    </source>
</evidence>
<dbReference type="PANTHER" id="PTHR30419">
    <property type="entry name" value="HTH-TYPE TRANSCRIPTIONAL REGULATOR YBHD"/>
    <property type="match status" value="1"/>
</dbReference>
<evidence type="ECO:0000313" key="6">
    <source>
        <dbReference type="EMBL" id="MBS5520492.1"/>
    </source>
</evidence>
<comment type="caution">
    <text evidence="6">The sequence shown here is derived from an EMBL/GenBank/DDBJ whole genome shotgun (WGS) entry which is preliminary data.</text>
</comment>
<name>A0A943I528_9FIRM</name>
<dbReference type="Pfam" id="PF03466">
    <property type="entry name" value="LysR_substrate"/>
    <property type="match status" value="1"/>
</dbReference>
<dbReference type="CDD" id="cd05466">
    <property type="entry name" value="PBP2_LTTR_substrate"/>
    <property type="match status" value="1"/>
</dbReference>
<keyword evidence="3" id="KW-0238">DNA-binding</keyword>
<keyword evidence="4" id="KW-0804">Transcription</keyword>
<reference evidence="6" key="1">
    <citation type="submission" date="2021-02" db="EMBL/GenBank/DDBJ databases">
        <title>Infant gut strain persistence is associated with maternal origin, phylogeny, and functional potential including surface adhesion and iron acquisition.</title>
        <authorList>
            <person name="Lou Y.C."/>
        </authorList>
    </citation>
    <scope>NUCLEOTIDE SEQUENCE</scope>
    <source>
        <strain evidence="6">L3_106_000M1_dasL3_106_000M1_concoct_15</strain>
    </source>
</reference>
<evidence type="ECO:0000256" key="4">
    <source>
        <dbReference type="ARBA" id="ARBA00023163"/>
    </source>
</evidence>